<accession>X1A2Y4</accession>
<dbReference type="AlphaFoldDB" id="X1A2Y4"/>
<protein>
    <submittedName>
        <fullName evidence="1">Uncharacterized protein</fullName>
    </submittedName>
</protein>
<name>X1A2Y4_9ZZZZ</name>
<dbReference type="EMBL" id="BART01007178">
    <property type="protein sequence ID" value="GAG54626.1"/>
    <property type="molecule type" value="Genomic_DNA"/>
</dbReference>
<proteinExistence type="predicted"/>
<sequence length="174" mass="19485">ILNQADEREIEVISASIKRRQADSKLPGQQNIGKMAQNMASSINRQVESSVGQVRDIVKGAVADIIRKEAPELAEEQVEQLLQAWIPGEGEQQNSPGRSLPGDVLLTMIKQFIKYSTGSMPVAEQSSMAEAITDWPKKYWEKFPGEIQELLSKFLKGQMDSDAFWNCVQTHVRL</sequence>
<evidence type="ECO:0000313" key="1">
    <source>
        <dbReference type="EMBL" id="GAG54626.1"/>
    </source>
</evidence>
<feature type="non-terminal residue" evidence="1">
    <location>
        <position position="1"/>
    </location>
</feature>
<organism evidence="1">
    <name type="scientific">marine sediment metagenome</name>
    <dbReference type="NCBI Taxonomy" id="412755"/>
    <lineage>
        <taxon>unclassified sequences</taxon>
        <taxon>metagenomes</taxon>
        <taxon>ecological metagenomes</taxon>
    </lineage>
</organism>
<gene>
    <name evidence="1" type="ORF">S01H4_16370</name>
</gene>
<reference evidence="1" key="1">
    <citation type="journal article" date="2014" name="Front. Microbiol.">
        <title>High frequency of phylogenetically diverse reductive dehalogenase-homologous genes in deep subseafloor sedimentary metagenomes.</title>
        <authorList>
            <person name="Kawai M."/>
            <person name="Futagami T."/>
            <person name="Toyoda A."/>
            <person name="Takaki Y."/>
            <person name="Nishi S."/>
            <person name="Hori S."/>
            <person name="Arai W."/>
            <person name="Tsubouchi T."/>
            <person name="Morono Y."/>
            <person name="Uchiyama I."/>
            <person name="Ito T."/>
            <person name="Fujiyama A."/>
            <person name="Inagaki F."/>
            <person name="Takami H."/>
        </authorList>
    </citation>
    <scope>NUCLEOTIDE SEQUENCE</scope>
    <source>
        <strain evidence="1">Expedition CK06-06</strain>
    </source>
</reference>
<comment type="caution">
    <text evidence="1">The sequence shown here is derived from an EMBL/GenBank/DDBJ whole genome shotgun (WGS) entry which is preliminary data.</text>
</comment>